<feature type="domain" description="RRM" evidence="8">
    <location>
        <begin position="88"/>
        <end position="159"/>
    </location>
</feature>
<dbReference type="PANTHER" id="PTHR23003:SF62">
    <property type="entry name" value="SERINE_ARGININE (SR)-TYPE SHUTTLING MRNA BINDING PROTEIN NPL3"/>
    <property type="match status" value="1"/>
</dbReference>
<dbReference type="GO" id="GO:0005737">
    <property type="term" value="C:cytoplasm"/>
    <property type="evidence" value="ECO:0007669"/>
    <property type="project" value="TreeGrafter"/>
</dbReference>
<dbReference type="GO" id="GO:0006397">
    <property type="term" value="P:mRNA processing"/>
    <property type="evidence" value="ECO:0007669"/>
    <property type="project" value="UniProtKB-KW"/>
</dbReference>
<feature type="domain" description="RRM" evidence="8">
    <location>
        <begin position="2"/>
        <end position="77"/>
    </location>
</feature>
<comment type="subcellular location">
    <subcellularLocation>
        <location evidence="1">Nucleus</location>
    </subcellularLocation>
</comment>
<dbReference type="PANTHER" id="PTHR23003">
    <property type="entry name" value="RNA RECOGNITION MOTIF RRM DOMAIN CONTAINING PROTEIN"/>
    <property type="match status" value="1"/>
</dbReference>
<dbReference type="CDD" id="cd12339">
    <property type="entry name" value="RRM2_SRSF1_4_like"/>
    <property type="match status" value="1"/>
</dbReference>
<dbReference type="SUPFAM" id="SSF54928">
    <property type="entry name" value="RNA-binding domain, RBD"/>
    <property type="match status" value="1"/>
</dbReference>
<dbReference type="Pfam" id="PF00076">
    <property type="entry name" value="RRM_1"/>
    <property type="match status" value="2"/>
</dbReference>
<evidence type="ECO:0000259" key="8">
    <source>
        <dbReference type="PROSITE" id="PS50102"/>
    </source>
</evidence>
<dbReference type="InterPro" id="IPR050374">
    <property type="entry name" value="RRT5_SRSF_SR"/>
</dbReference>
<evidence type="ECO:0000256" key="3">
    <source>
        <dbReference type="ARBA" id="ARBA00022737"/>
    </source>
</evidence>
<dbReference type="GeneID" id="36397221"/>
<keyword evidence="4 6" id="KW-0694">RNA-binding</keyword>
<dbReference type="STRING" id="4781.A0A0P1A6L6"/>
<evidence type="ECO:0000256" key="1">
    <source>
        <dbReference type="ARBA" id="ARBA00004123"/>
    </source>
</evidence>
<name>A0A0P1A6L6_PLAHL</name>
<accession>A0A0P1A6L6</accession>
<keyword evidence="5" id="KW-0539">Nucleus</keyword>
<dbReference type="InterPro" id="IPR035979">
    <property type="entry name" value="RBD_domain_sf"/>
</dbReference>
<dbReference type="GO" id="GO:0005634">
    <property type="term" value="C:nucleus"/>
    <property type="evidence" value="ECO:0007669"/>
    <property type="project" value="UniProtKB-SubCell"/>
</dbReference>
<evidence type="ECO:0000313" key="9">
    <source>
        <dbReference type="EMBL" id="CEG36253.1"/>
    </source>
</evidence>
<sequence>MARVYVGNLPEIVRERDLSDMFERFGRLLSVQIKFPTRPPPFAFLTYEDERDASDAVRSMNNVVISGSRIRVEMSRGTYEPRRRGTQYRVTISGLPDTMSWQDLKDFLRKGGDVIHTDVDRRGHGSASFATSDEMHRAIRKLNDFELNGDRIRIREDVPRNRSRSLSRSPRRRHHSRSRSISLSPRRNRIHRRRLSPSRSR</sequence>
<dbReference type="PROSITE" id="PS50102">
    <property type="entry name" value="RRM"/>
    <property type="match status" value="2"/>
</dbReference>
<dbReference type="GO" id="GO:0003729">
    <property type="term" value="F:mRNA binding"/>
    <property type="evidence" value="ECO:0007669"/>
    <property type="project" value="TreeGrafter"/>
</dbReference>
<dbReference type="InterPro" id="IPR000504">
    <property type="entry name" value="RRM_dom"/>
</dbReference>
<evidence type="ECO:0000256" key="4">
    <source>
        <dbReference type="ARBA" id="ARBA00022884"/>
    </source>
</evidence>
<evidence type="ECO:0000256" key="2">
    <source>
        <dbReference type="ARBA" id="ARBA00022664"/>
    </source>
</evidence>
<proteinExistence type="predicted"/>
<dbReference type="Proteomes" id="UP000054928">
    <property type="component" value="Unassembled WGS sequence"/>
</dbReference>
<keyword evidence="2" id="KW-0507">mRNA processing</keyword>
<dbReference type="RefSeq" id="XP_024572622.1">
    <property type="nucleotide sequence ID" value="XM_024718756.1"/>
</dbReference>
<dbReference type="OMA" id="LTCERKI"/>
<evidence type="ECO:0000256" key="6">
    <source>
        <dbReference type="PROSITE-ProRule" id="PRU00176"/>
    </source>
</evidence>
<feature type="region of interest" description="Disordered" evidence="7">
    <location>
        <begin position="156"/>
        <end position="201"/>
    </location>
</feature>
<evidence type="ECO:0000256" key="7">
    <source>
        <dbReference type="SAM" id="MobiDB-lite"/>
    </source>
</evidence>
<organism evidence="9 10">
    <name type="scientific">Plasmopara halstedii</name>
    <name type="common">Downy mildew of sunflower</name>
    <dbReference type="NCBI Taxonomy" id="4781"/>
    <lineage>
        <taxon>Eukaryota</taxon>
        <taxon>Sar</taxon>
        <taxon>Stramenopiles</taxon>
        <taxon>Oomycota</taxon>
        <taxon>Peronosporomycetes</taxon>
        <taxon>Peronosporales</taxon>
        <taxon>Peronosporaceae</taxon>
        <taxon>Plasmopara</taxon>
    </lineage>
</organism>
<dbReference type="Gene3D" id="3.30.70.330">
    <property type="match status" value="2"/>
</dbReference>
<protein>
    <submittedName>
        <fullName evidence="9">Splicing factor</fullName>
    </submittedName>
</protein>
<dbReference type="AlphaFoldDB" id="A0A0P1A6L6"/>
<dbReference type="OrthoDB" id="1099063at2759"/>
<keyword evidence="10" id="KW-1185">Reference proteome</keyword>
<dbReference type="EMBL" id="CCYD01000178">
    <property type="protein sequence ID" value="CEG36253.1"/>
    <property type="molecule type" value="Genomic_DNA"/>
</dbReference>
<feature type="compositionally biased region" description="Basic residues" evidence="7">
    <location>
        <begin position="186"/>
        <end position="201"/>
    </location>
</feature>
<dbReference type="InterPro" id="IPR012677">
    <property type="entry name" value="Nucleotide-bd_a/b_plait_sf"/>
</dbReference>
<keyword evidence="3" id="KW-0677">Repeat</keyword>
<dbReference type="SMART" id="SM00360">
    <property type="entry name" value="RRM"/>
    <property type="match status" value="2"/>
</dbReference>
<evidence type="ECO:0000313" key="10">
    <source>
        <dbReference type="Proteomes" id="UP000054928"/>
    </source>
</evidence>
<reference evidence="10" key="1">
    <citation type="submission" date="2014-09" db="EMBL/GenBank/DDBJ databases">
        <authorList>
            <person name="Sharma Rahul"/>
            <person name="Thines Marco"/>
        </authorList>
    </citation>
    <scope>NUCLEOTIDE SEQUENCE [LARGE SCALE GENOMIC DNA]</scope>
</reference>
<evidence type="ECO:0000256" key="5">
    <source>
        <dbReference type="ARBA" id="ARBA00023242"/>
    </source>
</evidence>
<feature type="compositionally biased region" description="Basic residues" evidence="7">
    <location>
        <begin position="161"/>
        <end position="178"/>
    </location>
</feature>